<protein>
    <submittedName>
        <fullName evidence="1">Uncharacterized protein</fullName>
    </submittedName>
</protein>
<organism evidence="1">
    <name type="scientific">Medioppia subpectinata</name>
    <dbReference type="NCBI Taxonomy" id="1979941"/>
    <lineage>
        <taxon>Eukaryota</taxon>
        <taxon>Metazoa</taxon>
        <taxon>Ecdysozoa</taxon>
        <taxon>Arthropoda</taxon>
        <taxon>Chelicerata</taxon>
        <taxon>Arachnida</taxon>
        <taxon>Acari</taxon>
        <taxon>Acariformes</taxon>
        <taxon>Sarcoptiformes</taxon>
        <taxon>Oribatida</taxon>
        <taxon>Brachypylina</taxon>
        <taxon>Oppioidea</taxon>
        <taxon>Oppiidae</taxon>
        <taxon>Medioppia</taxon>
    </lineage>
</organism>
<name>A0A7R9L4E7_9ACAR</name>
<gene>
    <name evidence="1" type="ORF">OSB1V03_LOCUS15173</name>
</gene>
<proteinExistence type="predicted"/>
<reference evidence="1" key="1">
    <citation type="submission" date="2020-11" db="EMBL/GenBank/DDBJ databases">
        <authorList>
            <person name="Tran Van P."/>
        </authorList>
    </citation>
    <scope>NUCLEOTIDE SEQUENCE</scope>
</reference>
<dbReference type="Proteomes" id="UP000759131">
    <property type="component" value="Unassembled WGS sequence"/>
</dbReference>
<evidence type="ECO:0000313" key="2">
    <source>
        <dbReference type="Proteomes" id="UP000759131"/>
    </source>
</evidence>
<dbReference type="EMBL" id="CAJPIZ010015306">
    <property type="protein sequence ID" value="CAG2115209.1"/>
    <property type="molecule type" value="Genomic_DNA"/>
</dbReference>
<dbReference type="EMBL" id="OC869881">
    <property type="protein sequence ID" value="CAD7634779.1"/>
    <property type="molecule type" value="Genomic_DNA"/>
</dbReference>
<dbReference type="AlphaFoldDB" id="A0A7R9L4E7"/>
<accession>A0A7R9L4E7</accession>
<sequence length="473" mass="53826">MTFSIMRKRVEKRALEKQLKIDDMVVFDEDLPHKLDECRLTFVDFAPILKRKDHGGGIQSVQYSELMDFANKWLLRQERWDVLNAETVSAIIEIVIDERGEVVGKHILSTFTVTEDSAGYKEGVSYHHLTLSKAPIHFRVKMLRLWLLTFDPNEYNEKVRPIVSQIQFRDFEPRSLTDTPGEFESCDELMARVNDAVNAEEITGKVLNVQTLACGASHEWRVDTESTEAKPWVGKTVYVLRVFYALGPIHEELVGLADFVPECLVGGGVFKRPRFESQSSLIRKASKWLSDNPEVNFCSASSIDVKLKSMVSIDTKQMAITRDTGDFVRILRLVYTKPRELPSDIPISSTLPPPPPVYIEHRTFVVHKGYGEVKRVINEFLVRDEWRATDQYKWLLLNVETVAVFASNGLRESLETNADQSFQALLSSNLSMNRTEYFAIKLYYDVGYYGIDHLATGVKAEEEAEAAKGTGKG</sequence>
<keyword evidence="2" id="KW-1185">Reference proteome</keyword>
<evidence type="ECO:0000313" key="1">
    <source>
        <dbReference type="EMBL" id="CAD7634779.1"/>
    </source>
</evidence>
<dbReference type="OrthoDB" id="6508251at2759"/>